<dbReference type="PANTHER" id="PTHR40057">
    <property type="entry name" value="SLR1162 PROTEIN"/>
    <property type="match status" value="1"/>
</dbReference>
<dbReference type="InterPro" id="IPR011008">
    <property type="entry name" value="Dimeric_a/b-barrel"/>
</dbReference>
<dbReference type="PANTHER" id="PTHR40057:SF1">
    <property type="entry name" value="SLR1162 PROTEIN"/>
    <property type="match status" value="1"/>
</dbReference>
<feature type="transmembrane region" description="Helical" evidence="1">
    <location>
        <begin position="244"/>
        <end position="266"/>
    </location>
</feature>
<evidence type="ECO:0000313" key="3">
    <source>
        <dbReference type="Proteomes" id="UP000467193"/>
    </source>
</evidence>
<keyword evidence="3" id="KW-1185">Reference proteome</keyword>
<sequence>MVAIAVTVLHEPVDPEALGPWVDVMRADGARNAGFVDCVASLRGDGDLQQAVAVSFATETQLHSWLDGESRRTVMSDGETRGIRRASSDLVLVDGQATPPGVAAFRHPVAPERDAQFLAAQTELVRISARFPGYEGTVVLPVDDRGERLSVIRFRTARQLSGWMESAQRQGALPTLRSTLERDFSTFTQTTPFGTTVRVEDGQTRLTPGWKSAMLVLLVLYPTVMLLSRFVGPLFEGLGAGPWLTIWLSQVLSVSLLQWVLMPFAVRAMRRWLDPVDGAGLGVTVRGVAIVVAGYVTTLAVFALVTWLQYWDYS</sequence>
<dbReference type="InterPro" id="IPR038762">
    <property type="entry name" value="ABM_predict"/>
</dbReference>
<keyword evidence="1" id="KW-0812">Transmembrane</keyword>
<reference evidence="2 3" key="1">
    <citation type="journal article" date="2019" name="Emerg. Microbes Infect.">
        <title>Comprehensive subspecies identification of 175 nontuberculous mycobacteria species based on 7547 genomic profiles.</title>
        <authorList>
            <person name="Matsumoto Y."/>
            <person name="Kinjo T."/>
            <person name="Motooka D."/>
            <person name="Nabeya D."/>
            <person name="Jung N."/>
            <person name="Uechi K."/>
            <person name="Horii T."/>
            <person name="Iida T."/>
            <person name="Fujita J."/>
            <person name="Nakamura S."/>
        </authorList>
    </citation>
    <scope>NUCLEOTIDE SEQUENCE [LARGE SCALE GENOMIC DNA]</scope>
    <source>
        <strain evidence="2 3">JCM 17899</strain>
    </source>
</reference>
<accession>A0A7I7QMX9</accession>
<name>A0A7I7QMX9_9MYCO</name>
<dbReference type="AlphaFoldDB" id="A0A7I7QMX9"/>
<gene>
    <name evidence="2" type="ORF">MSEDJ_18190</name>
</gene>
<organism evidence="2 3">
    <name type="scientific">Mycolicibacterium sediminis</name>
    <dbReference type="NCBI Taxonomy" id="1286180"/>
    <lineage>
        <taxon>Bacteria</taxon>
        <taxon>Bacillati</taxon>
        <taxon>Actinomycetota</taxon>
        <taxon>Actinomycetes</taxon>
        <taxon>Mycobacteriales</taxon>
        <taxon>Mycobacteriaceae</taxon>
        <taxon>Mycolicibacterium</taxon>
    </lineage>
</organism>
<dbReference type="RefSeq" id="WP_163796578.1">
    <property type="nucleotide sequence ID" value="NZ_AP022588.1"/>
</dbReference>
<feature type="transmembrane region" description="Helical" evidence="1">
    <location>
        <begin position="287"/>
        <end position="310"/>
    </location>
</feature>
<protein>
    <submittedName>
        <fullName evidence="2">Antibiotic biosynthesis monooxygenase</fullName>
    </submittedName>
</protein>
<evidence type="ECO:0000313" key="2">
    <source>
        <dbReference type="EMBL" id="BBY27723.1"/>
    </source>
</evidence>
<dbReference type="EMBL" id="AP022588">
    <property type="protein sequence ID" value="BBY27723.1"/>
    <property type="molecule type" value="Genomic_DNA"/>
</dbReference>
<proteinExistence type="predicted"/>
<keyword evidence="1" id="KW-0472">Membrane</keyword>
<dbReference type="Gene3D" id="3.30.70.100">
    <property type="match status" value="1"/>
</dbReference>
<keyword evidence="2" id="KW-0503">Monooxygenase</keyword>
<keyword evidence="1" id="KW-1133">Transmembrane helix</keyword>
<evidence type="ECO:0000256" key="1">
    <source>
        <dbReference type="SAM" id="Phobius"/>
    </source>
</evidence>
<feature type="transmembrane region" description="Helical" evidence="1">
    <location>
        <begin position="213"/>
        <end position="232"/>
    </location>
</feature>
<dbReference type="SUPFAM" id="SSF54909">
    <property type="entry name" value="Dimeric alpha+beta barrel"/>
    <property type="match status" value="1"/>
</dbReference>
<dbReference type="Proteomes" id="UP000467193">
    <property type="component" value="Chromosome"/>
</dbReference>
<dbReference type="GO" id="GO:0004497">
    <property type="term" value="F:monooxygenase activity"/>
    <property type="evidence" value="ECO:0007669"/>
    <property type="project" value="UniProtKB-KW"/>
</dbReference>
<keyword evidence="2" id="KW-0560">Oxidoreductase</keyword>
<dbReference type="KEGG" id="msei:MSEDJ_18190"/>